<dbReference type="KEGG" id="nga:Ngar_c16660"/>
<dbReference type="EMBL" id="CP002408">
    <property type="protein sequence ID" value="AFU58599.1"/>
    <property type="molecule type" value="Genomic_DNA"/>
</dbReference>
<sequence length="90" mass="10336">MQTKKNSQVPDIDEDRDLELENIIGNLMIAQYQVDKLRSRLSERVGGYGSASNKKGSAHIFKHNDKWYKVTVRVDEMVISQRDIAADEIK</sequence>
<dbReference type="HOGENOM" id="CLU_2433961_0_0_2"/>
<dbReference type="GeneID" id="13797925"/>
<dbReference type="InParanoid" id="K0IN18"/>
<organism evidence="1 2">
    <name type="scientific">Nitrososphaera gargensis (strain Ga9.2)</name>
    <dbReference type="NCBI Taxonomy" id="1237085"/>
    <lineage>
        <taxon>Archaea</taxon>
        <taxon>Nitrososphaerota</taxon>
        <taxon>Nitrososphaeria</taxon>
        <taxon>Nitrososphaerales</taxon>
        <taxon>Nitrososphaeraceae</taxon>
        <taxon>Nitrososphaera</taxon>
    </lineage>
</organism>
<protein>
    <submittedName>
        <fullName evidence="1">Uncharacterized protein</fullName>
    </submittedName>
</protein>
<dbReference type="OrthoDB" id="7099at2157"/>
<gene>
    <name evidence="1" type="ordered locus">Ngar_c16660</name>
</gene>
<reference evidence="1 2" key="1">
    <citation type="journal article" date="2012" name="Environ. Microbiol.">
        <title>The genome of the ammonia-oxidizing Candidatus Nitrososphaera gargensis: insights into metabolic versatility and environmental adaptations.</title>
        <authorList>
            <person name="Spang A."/>
            <person name="Poehlein A."/>
            <person name="Offre P."/>
            <person name="Zumbragel S."/>
            <person name="Haider S."/>
            <person name="Rychlik N."/>
            <person name="Nowka B."/>
            <person name="Schmeisser C."/>
            <person name="Lebedeva E.V."/>
            <person name="Rattei T."/>
            <person name="Bohm C."/>
            <person name="Schmid M."/>
            <person name="Galushko A."/>
            <person name="Hatzenpichler R."/>
            <person name="Weinmaier T."/>
            <person name="Daniel R."/>
            <person name="Schleper C."/>
            <person name="Spieck E."/>
            <person name="Streit W."/>
            <person name="Wagner M."/>
        </authorList>
    </citation>
    <scope>NUCLEOTIDE SEQUENCE [LARGE SCALE GENOMIC DNA]</scope>
    <source>
        <strain evidence="2">Ga9.2</strain>
    </source>
</reference>
<keyword evidence="2" id="KW-1185">Reference proteome</keyword>
<dbReference type="Proteomes" id="UP000008037">
    <property type="component" value="Chromosome"/>
</dbReference>
<evidence type="ECO:0000313" key="2">
    <source>
        <dbReference type="Proteomes" id="UP000008037"/>
    </source>
</evidence>
<evidence type="ECO:0000313" key="1">
    <source>
        <dbReference type="EMBL" id="AFU58599.1"/>
    </source>
</evidence>
<accession>K0IN18</accession>
<dbReference type="AlphaFoldDB" id="K0IN18"/>
<dbReference type="BioCyc" id="CNIT1237085:G1324-1664-MONOMER"/>
<proteinExistence type="predicted"/>
<name>K0IN18_NITGG</name>
<dbReference type="RefSeq" id="WP_015019136.1">
    <property type="nucleotide sequence ID" value="NC_018719.1"/>
</dbReference>